<feature type="transmembrane region" description="Helical" evidence="1">
    <location>
        <begin position="37"/>
        <end position="61"/>
    </location>
</feature>
<evidence type="ECO:0000313" key="3">
    <source>
        <dbReference type="Proteomes" id="UP000799764"/>
    </source>
</evidence>
<gene>
    <name evidence="2" type="ORF">P171DRAFT_485906</name>
</gene>
<proteinExistence type="predicted"/>
<dbReference type="AlphaFoldDB" id="A0A9P4UCS2"/>
<dbReference type="OrthoDB" id="433955at2759"/>
<feature type="transmembrane region" description="Helical" evidence="1">
    <location>
        <begin position="159"/>
        <end position="182"/>
    </location>
</feature>
<evidence type="ECO:0000256" key="1">
    <source>
        <dbReference type="SAM" id="Phobius"/>
    </source>
</evidence>
<feature type="transmembrane region" description="Helical" evidence="1">
    <location>
        <begin position="120"/>
        <end position="147"/>
    </location>
</feature>
<dbReference type="InterPro" id="IPR019410">
    <property type="entry name" value="Methyltransf_16"/>
</dbReference>
<keyword evidence="3" id="KW-1185">Reference proteome</keyword>
<organism evidence="2 3">
    <name type="scientific">Karstenula rhodostoma CBS 690.94</name>
    <dbReference type="NCBI Taxonomy" id="1392251"/>
    <lineage>
        <taxon>Eukaryota</taxon>
        <taxon>Fungi</taxon>
        <taxon>Dikarya</taxon>
        <taxon>Ascomycota</taxon>
        <taxon>Pezizomycotina</taxon>
        <taxon>Dothideomycetes</taxon>
        <taxon>Pleosporomycetidae</taxon>
        <taxon>Pleosporales</taxon>
        <taxon>Massarineae</taxon>
        <taxon>Didymosphaeriaceae</taxon>
        <taxon>Karstenula</taxon>
    </lineage>
</organism>
<dbReference type="Proteomes" id="UP000799764">
    <property type="component" value="Unassembled WGS sequence"/>
</dbReference>
<dbReference type="SUPFAM" id="SSF53335">
    <property type="entry name" value="S-adenosyl-L-methionine-dependent methyltransferases"/>
    <property type="match status" value="1"/>
</dbReference>
<dbReference type="InterPro" id="IPR029063">
    <property type="entry name" value="SAM-dependent_MTases_sf"/>
</dbReference>
<dbReference type="Gene3D" id="3.40.50.150">
    <property type="entry name" value="Vaccinia Virus protein VP39"/>
    <property type="match status" value="1"/>
</dbReference>
<dbReference type="GO" id="GO:0008757">
    <property type="term" value="F:S-adenosylmethionine-dependent methyltransferase activity"/>
    <property type="evidence" value="ECO:0007669"/>
    <property type="project" value="UniProtKB-ARBA"/>
</dbReference>
<dbReference type="PANTHER" id="PTHR14614:SF156">
    <property type="entry name" value="PROTEIN-LYSINE N-METHYLTRANSFERASE EFM2"/>
    <property type="match status" value="1"/>
</dbReference>
<feature type="transmembrane region" description="Helical" evidence="1">
    <location>
        <begin position="81"/>
        <end position="108"/>
    </location>
</feature>
<dbReference type="Pfam" id="PF10294">
    <property type="entry name" value="Methyltransf_16"/>
    <property type="match status" value="1"/>
</dbReference>
<dbReference type="GO" id="GO:0005829">
    <property type="term" value="C:cytosol"/>
    <property type="evidence" value="ECO:0007669"/>
    <property type="project" value="TreeGrafter"/>
</dbReference>
<reference evidence="2" key="1">
    <citation type="journal article" date="2020" name="Stud. Mycol.">
        <title>101 Dothideomycetes genomes: a test case for predicting lifestyles and emergence of pathogens.</title>
        <authorList>
            <person name="Haridas S."/>
            <person name="Albert R."/>
            <person name="Binder M."/>
            <person name="Bloem J."/>
            <person name="Labutti K."/>
            <person name="Salamov A."/>
            <person name="Andreopoulos B."/>
            <person name="Baker S."/>
            <person name="Barry K."/>
            <person name="Bills G."/>
            <person name="Bluhm B."/>
            <person name="Cannon C."/>
            <person name="Castanera R."/>
            <person name="Culley D."/>
            <person name="Daum C."/>
            <person name="Ezra D."/>
            <person name="Gonzalez J."/>
            <person name="Henrissat B."/>
            <person name="Kuo A."/>
            <person name="Liang C."/>
            <person name="Lipzen A."/>
            <person name="Lutzoni F."/>
            <person name="Magnuson J."/>
            <person name="Mondo S."/>
            <person name="Nolan M."/>
            <person name="Ohm R."/>
            <person name="Pangilinan J."/>
            <person name="Park H.-J."/>
            <person name="Ramirez L."/>
            <person name="Alfaro M."/>
            <person name="Sun H."/>
            <person name="Tritt A."/>
            <person name="Yoshinaga Y."/>
            <person name="Zwiers L.-H."/>
            <person name="Turgeon B."/>
            <person name="Goodwin S."/>
            <person name="Spatafora J."/>
            <person name="Crous P."/>
            <person name="Grigoriev I."/>
        </authorList>
    </citation>
    <scope>NUCLEOTIDE SEQUENCE</scope>
    <source>
        <strain evidence="2">CBS 690.94</strain>
    </source>
</reference>
<comment type="caution">
    <text evidence="2">The sequence shown here is derived from an EMBL/GenBank/DDBJ whole genome shotgun (WGS) entry which is preliminary data.</text>
</comment>
<name>A0A9P4UCS2_9PLEO</name>
<dbReference type="PANTHER" id="PTHR14614">
    <property type="entry name" value="HEPATOCELLULAR CARCINOMA-ASSOCIATED ANTIGEN"/>
    <property type="match status" value="1"/>
</dbReference>
<keyword evidence="1" id="KW-0472">Membrane</keyword>
<dbReference type="EMBL" id="MU001501">
    <property type="protein sequence ID" value="KAF2444457.1"/>
    <property type="molecule type" value="Genomic_DNA"/>
</dbReference>
<protein>
    <submittedName>
        <fullName evidence="2">Uncharacterized protein</fullName>
    </submittedName>
</protein>
<keyword evidence="1" id="KW-0812">Transmembrane</keyword>
<sequence>MEFFIVAGSHQPCQMITVAVENMLEMTISQRMMKTTLLPFESICGLTAIAVQLLFVGWVFYALLRPVIDYSGMLDDPGKDSYAISVVAWIPVVYLAVLSYLVLTWLCLGLHDRQHRPTRITFCISLLAGIASVTAWPIGVFVLFAFVEKEVVLEFLTGTAIIGLAYIACLGLIWVFGEVLALDILIRYQEFKHIIADRLFTMIKCVIHNRYMKCSTDLNNIYRYNFLTFNNSIALAMDLRGARDTTFRVPISSKEFVDVKIHVPTVRAQGLNVLPWASTYVLACQLHNLGIIPPREDGSNIPILELGAGIGLVGLVGSMIWHQPVFLTDLPPVVPGLTSNINLNSKLLQHYNGSARAGSLDWSEPDTLTLHDDTTVSTSETKANIIIAADTIYDEQHPEMLTQTILRWLAPRRDARMIIVYPLRIAYLDQIRELWERLDDVGLEAIQEGKEEAAEVGNTSWDDERLCEWSVWRWRMDDRVHTR</sequence>
<evidence type="ECO:0000313" key="2">
    <source>
        <dbReference type="EMBL" id="KAF2444457.1"/>
    </source>
</evidence>
<accession>A0A9P4UCS2</accession>
<keyword evidence="1" id="KW-1133">Transmembrane helix</keyword>